<dbReference type="NCBIfam" id="TIGR01647">
    <property type="entry name" value="ATPase-IIIA_H"/>
    <property type="match status" value="1"/>
</dbReference>
<feature type="transmembrane region" description="Helical" evidence="11">
    <location>
        <begin position="104"/>
        <end position="122"/>
    </location>
</feature>
<dbReference type="InterPro" id="IPR059000">
    <property type="entry name" value="ATPase_P-type_domA"/>
</dbReference>
<dbReference type="FunFam" id="3.40.1110.10:FF:000005">
    <property type="entry name" value="Plasma membrane ATPase"/>
    <property type="match status" value="1"/>
</dbReference>
<dbReference type="SFLD" id="SFLDS00003">
    <property type="entry name" value="Haloacid_Dehalogenase"/>
    <property type="match status" value="1"/>
</dbReference>
<dbReference type="OrthoDB" id="9814270at2"/>
<dbReference type="CDD" id="cd02076">
    <property type="entry name" value="P-type_ATPase_H"/>
    <property type="match status" value="1"/>
</dbReference>
<dbReference type="Gene3D" id="3.40.50.1000">
    <property type="entry name" value="HAD superfamily/HAD-like"/>
    <property type="match status" value="1"/>
</dbReference>
<feature type="transmembrane region" description="Helical" evidence="11">
    <location>
        <begin position="799"/>
        <end position="815"/>
    </location>
</feature>
<protein>
    <submittedName>
        <fullName evidence="13">H+-transporting ATPase</fullName>
    </submittedName>
</protein>
<evidence type="ECO:0000256" key="10">
    <source>
        <dbReference type="SAM" id="MobiDB-lite"/>
    </source>
</evidence>
<dbReference type="InterPro" id="IPR018303">
    <property type="entry name" value="ATPase_P-typ_P_site"/>
</dbReference>
<dbReference type="InterPro" id="IPR023298">
    <property type="entry name" value="ATPase_P-typ_TM_dom_sf"/>
</dbReference>
<feature type="transmembrane region" description="Helical" evidence="11">
    <location>
        <begin position="701"/>
        <end position="727"/>
    </location>
</feature>
<dbReference type="GO" id="GO:0120029">
    <property type="term" value="P:proton export across plasma membrane"/>
    <property type="evidence" value="ECO:0007669"/>
    <property type="project" value="InterPro"/>
</dbReference>
<evidence type="ECO:0000256" key="7">
    <source>
        <dbReference type="ARBA" id="ARBA00022967"/>
    </source>
</evidence>
<dbReference type="GO" id="GO:0016887">
    <property type="term" value="F:ATP hydrolysis activity"/>
    <property type="evidence" value="ECO:0007669"/>
    <property type="project" value="InterPro"/>
</dbReference>
<evidence type="ECO:0000256" key="5">
    <source>
        <dbReference type="ARBA" id="ARBA00022741"/>
    </source>
</evidence>
<dbReference type="Pfam" id="PF00702">
    <property type="entry name" value="Hydrolase"/>
    <property type="match status" value="1"/>
</dbReference>
<dbReference type="GO" id="GO:0008553">
    <property type="term" value="F:P-type proton-exporting transporter activity"/>
    <property type="evidence" value="ECO:0007669"/>
    <property type="project" value="InterPro"/>
</dbReference>
<feature type="transmembrane region" description="Helical" evidence="11">
    <location>
        <begin position="254"/>
        <end position="275"/>
    </location>
</feature>
<evidence type="ECO:0000256" key="4">
    <source>
        <dbReference type="ARBA" id="ARBA00022692"/>
    </source>
</evidence>
<evidence type="ECO:0000259" key="12">
    <source>
        <dbReference type="SMART" id="SM00831"/>
    </source>
</evidence>
<feature type="transmembrane region" description="Helical" evidence="11">
    <location>
        <begin position="79"/>
        <end position="98"/>
    </location>
</feature>
<proteinExistence type="inferred from homology"/>
<dbReference type="AlphaFoldDB" id="A0A7Z0CJ92"/>
<evidence type="ECO:0000256" key="11">
    <source>
        <dbReference type="SAM" id="Phobius"/>
    </source>
</evidence>
<keyword evidence="6" id="KW-0067">ATP-binding</keyword>
<keyword evidence="9 11" id="KW-0472">Membrane</keyword>
<dbReference type="SFLD" id="SFLDG00002">
    <property type="entry name" value="C1.7:_P-type_atpase_like"/>
    <property type="match status" value="1"/>
</dbReference>
<organism evidence="13 14">
    <name type="scientific">Demequina lutea</name>
    <dbReference type="NCBI Taxonomy" id="431489"/>
    <lineage>
        <taxon>Bacteria</taxon>
        <taxon>Bacillati</taxon>
        <taxon>Actinomycetota</taxon>
        <taxon>Actinomycetes</taxon>
        <taxon>Micrococcales</taxon>
        <taxon>Demequinaceae</taxon>
        <taxon>Demequina</taxon>
    </lineage>
</organism>
<name>A0A7Z0CJ92_9MICO</name>
<dbReference type="InterPro" id="IPR044492">
    <property type="entry name" value="P_typ_ATPase_HD_dom"/>
</dbReference>
<feature type="transmembrane region" description="Helical" evidence="11">
    <location>
        <begin position="772"/>
        <end position="793"/>
    </location>
</feature>
<feature type="compositionally biased region" description="Low complexity" evidence="10">
    <location>
        <begin position="1"/>
        <end position="27"/>
    </location>
</feature>
<dbReference type="PRINTS" id="PR00119">
    <property type="entry name" value="CATATPASE"/>
</dbReference>
<dbReference type="Pfam" id="PF00690">
    <property type="entry name" value="Cation_ATPase_N"/>
    <property type="match status" value="1"/>
</dbReference>
<dbReference type="PRINTS" id="PR00120">
    <property type="entry name" value="HATPASE"/>
</dbReference>
<dbReference type="InterPro" id="IPR023214">
    <property type="entry name" value="HAD_sf"/>
</dbReference>
<evidence type="ECO:0000256" key="9">
    <source>
        <dbReference type="ARBA" id="ARBA00023136"/>
    </source>
</evidence>
<dbReference type="Gene3D" id="2.70.150.10">
    <property type="entry name" value="Calcium-transporting ATPase, cytoplasmic transduction domain A"/>
    <property type="match status" value="1"/>
</dbReference>
<comment type="subcellular location">
    <subcellularLocation>
        <location evidence="1">Cell membrane</location>
        <topology evidence="1">Multi-pass membrane protein</topology>
    </subcellularLocation>
</comment>
<evidence type="ECO:0000256" key="6">
    <source>
        <dbReference type="ARBA" id="ARBA00022840"/>
    </source>
</evidence>
<dbReference type="InterPro" id="IPR001757">
    <property type="entry name" value="P_typ_ATPase"/>
</dbReference>
<comment type="caution">
    <text evidence="13">The sequence shown here is derived from an EMBL/GenBank/DDBJ whole genome shotgun (WGS) entry which is preliminary data.</text>
</comment>
<keyword evidence="3" id="KW-0597">Phosphoprotein</keyword>
<accession>A0A7Z0CJ92</accession>
<evidence type="ECO:0000256" key="8">
    <source>
        <dbReference type="ARBA" id="ARBA00022989"/>
    </source>
</evidence>
<dbReference type="InterPro" id="IPR036412">
    <property type="entry name" value="HAD-like_sf"/>
</dbReference>
<dbReference type="SUPFAM" id="SSF81665">
    <property type="entry name" value="Calcium ATPase, transmembrane domain M"/>
    <property type="match status" value="1"/>
</dbReference>
<evidence type="ECO:0000313" key="13">
    <source>
        <dbReference type="EMBL" id="NYI42764.1"/>
    </source>
</evidence>
<dbReference type="SUPFAM" id="SSF81653">
    <property type="entry name" value="Calcium ATPase, transduction domain A"/>
    <property type="match status" value="1"/>
</dbReference>
<feature type="transmembrane region" description="Helical" evidence="11">
    <location>
        <begin position="739"/>
        <end position="760"/>
    </location>
</feature>
<dbReference type="Proteomes" id="UP000547973">
    <property type="component" value="Unassembled WGS sequence"/>
</dbReference>
<dbReference type="Pfam" id="PF00122">
    <property type="entry name" value="E1-E2_ATPase"/>
    <property type="match status" value="1"/>
</dbReference>
<keyword evidence="8 11" id="KW-1133">Transmembrane helix</keyword>
<dbReference type="FunFam" id="2.70.150.10:FF:000042">
    <property type="entry name" value="Plasma membrane ATPase"/>
    <property type="match status" value="1"/>
</dbReference>
<sequence length="903" mass="97087">MSTDNTKTPKSTPTEPTPGGSQTSPSDPKNDLKSLPMAEVQKQLESSPEGLTQAEATQRLAQYGPNEIVEHKTNPLLKFLSYFWGPIPWMIEVAVILSGAVGHWADFFIILLLLVANGVVGYTEERQAGNAIDALKDKLATKARVKRDGQWVTPASRELVPGDVIRLRLGDIVPADARLLDGDEIEVDQSALTGESLPATMQSGDAVFSGSIIRRGEIGALVYATGTDTYFGKTAELVQDAHTVSHFQKAVLKIGNYLIILAVALVAVIVAVSILRGDPLLTTLQFALVLTVAAIPVAMPTVLSVTMAVGARLLAKKQAIVSKLVAIEELAGVDVLCADKTGTLTQNALTLGDVFSLEGVAAEDVILAGALASRAENDDPIDLAVLDGLSDPKDLRGYTVTHFEPFDPVHKRTEATVTDADGTTFKVSKGAPQVMLELVSNGKKVNTAVDKAVNDFAARGFRSLGVARAEGKNGGWRFLGVLPLFDPPRTDAKTTIATALAMGVTVKMVTGDAIAIAKETALKVGLGTNILDAAGLGDSKKKETAKTGEAIETADGFAQVFPEHKYHIVDVLQQRGHIVGMTGDGVNDAPALKKADCGIAVSGATDAARAAAAIVLLTPGLSVIIDAIKESRRIFQRMNSYAMYRIAETLRVLLFMTVAILLFNFYPVTAIMIVMLALLNDGAILSIAYDKVHYRNEPEAWNMRLVLGIATVLGVVGPIAAFGLFYLGERVFNLGHPQLQTLMYLMLSVAGHLTIFLTRTRGPFWSIKPARILWMAVLGTQAVATLIAVYGLFMTPLGWGWAGFVWVYAIIWALLSDRIKLLAYRILDPASKRSRKQSTAHDSTAFYSGTDPRDPVFHDNTECPYGLEIKNHHNDRPGTGHRRRCDWCAQHDQPLVGSNADAS</sequence>
<keyword evidence="4 11" id="KW-0812">Transmembrane</keyword>
<keyword evidence="14" id="KW-1185">Reference proteome</keyword>
<dbReference type="RefSeq" id="WP_083971624.1">
    <property type="nucleotide sequence ID" value="NZ_BBRC01000006.1"/>
</dbReference>
<evidence type="ECO:0000256" key="3">
    <source>
        <dbReference type="ARBA" id="ARBA00022553"/>
    </source>
</evidence>
<dbReference type="InterPro" id="IPR006534">
    <property type="entry name" value="P-type_ATPase_IIIA"/>
</dbReference>
<evidence type="ECO:0000313" key="14">
    <source>
        <dbReference type="Proteomes" id="UP000547973"/>
    </source>
</evidence>
<dbReference type="Gene3D" id="1.20.1110.10">
    <property type="entry name" value="Calcium-transporting ATPase, transmembrane domain"/>
    <property type="match status" value="1"/>
</dbReference>
<keyword evidence="7" id="KW-1278">Translocase</keyword>
<dbReference type="InterPro" id="IPR008250">
    <property type="entry name" value="ATPase_P-typ_transduc_dom_A_sf"/>
</dbReference>
<dbReference type="PANTHER" id="PTHR42861">
    <property type="entry name" value="CALCIUM-TRANSPORTING ATPASE"/>
    <property type="match status" value="1"/>
</dbReference>
<dbReference type="EMBL" id="JACBZO010000001">
    <property type="protein sequence ID" value="NYI42764.1"/>
    <property type="molecule type" value="Genomic_DNA"/>
</dbReference>
<dbReference type="FunFam" id="3.40.50.1000:FF:000008">
    <property type="entry name" value="Plasma membrane ATPase"/>
    <property type="match status" value="1"/>
</dbReference>
<feature type="transmembrane region" description="Helical" evidence="11">
    <location>
        <begin position="669"/>
        <end position="689"/>
    </location>
</feature>
<keyword evidence="5" id="KW-0547">Nucleotide-binding</keyword>
<dbReference type="GO" id="GO:0005886">
    <property type="term" value="C:plasma membrane"/>
    <property type="evidence" value="ECO:0007669"/>
    <property type="project" value="UniProtKB-SubCell"/>
</dbReference>
<dbReference type="InterPro" id="IPR004014">
    <property type="entry name" value="ATPase_P-typ_cation-transptr_N"/>
</dbReference>
<dbReference type="SMART" id="SM00831">
    <property type="entry name" value="Cation_ATPase_N"/>
    <property type="match status" value="1"/>
</dbReference>
<dbReference type="Gene3D" id="3.40.1110.10">
    <property type="entry name" value="Calcium-transporting ATPase, cytoplasmic domain N"/>
    <property type="match status" value="1"/>
</dbReference>
<reference evidence="13 14" key="1">
    <citation type="submission" date="2020-07" db="EMBL/GenBank/DDBJ databases">
        <title>Sequencing the genomes of 1000 actinobacteria strains.</title>
        <authorList>
            <person name="Klenk H.-P."/>
        </authorList>
    </citation>
    <scope>NUCLEOTIDE SEQUENCE [LARGE SCALE GENOMIC DNA]</scope>
    <source>
        <strain evidence="13 14">DSM 19970</strain>
    </source>
</reference>
<feature type="region of interest" description="Disordered" evidence="10">
    <location>
        <begin position="1"/>
        <end position="51"/>
    </location>
</feature>
<dbReference type="InterPro" id="IPR023299">
    <property type="entry name" value="ATPase_P-typ_cyto_dom_N"/>
</dbReference>
<evidence type="ECO:0000256" key="2">
    <source>
        <dbReference type="ARBA" id="ARBA00008804"/>
    </source>
</evidence>
<feature type="transmembrane region" description="Helical" evidence="11">
    <location>
        <begin position="642"/>
        <end position="663"/>
    </location>
</feature>
<dbReference type="PROSITE" id="PS00154">
    <property type="entry name" value="ATPASE_E1_E2"/>
    <property type="match status" value="1"/>
</dbReference>
<dbReference type="NCBIfam" id="TIGR01494">
    <property type="entry name" value="ATPase_P-type"/>
    <property type="match status" value="2"/>
</dbReference>
<dbReference type="SUPFAM" id="SSF56784">
    <property type="entry name" value="HAD-like"/>
    <property type="match status" value="1"/>
</dbReference>
<feature type="transmembrane region" description="Helical" evidence="11">
    <location>
        <begin position="287"/>
        <end position="314"/>
    </location>
</feature>
<comment type="similarity">
    <text evidence="2">Belongs to the cation transport ATPase (P-type) (TC 3.A.3) family. Type IIIA subfamily.</text>
</comment>
<feature type="domain" description="Cation-transporting P-type ATPase N-terminal" evidence="12">
    <location>
        <begin position="31"/>
        <end position="103"/>
    </location>
</feature>
<evidence type="ECO:0000256" key="1">
    <source>
        <dbReference type="ARBA" id="ARBA00004651"/>
    </source>
</evidence>
<gene>
    <name evidence="13" type="ORF">BKA03_002883</name>
</gene>
<dbReference type="GO" id="GO:0005524">
    <property type="term" value="F:ATP binding"/>
    <property type="evidence" value="ECO:0007669"/>
    <property type="project" value="UniProtKB-KW"/>
</dbReference>
<dbReference type="SFLD" id="SFLDF00027">
    <property type="entry name" value="p-type_atpase"/>
    <property type="match status" value="1"/>
</dbReference>